<gene>
    <name evidence="2" type="ORF">F2P44_24000</name>
</gene>
<evidence type="ECO:0000313" key="2">
    <source>
        <dbReference type="EMBL" id="NHZ82319.1"/>
    </source>
</evidence>
<dbReference type="Proteomes" id="UP000621455">
    <property type="component" value="Unassembled WGS sequence"/>
</dbReference>
<evidence type="ECO:0000256" key="1">
    <source>
        <dbReference type="SAM" id="SignalP"/>
    </source>
</evidence>
<dbReference type="EMBL" id="WHJG01000031">
    <property type="protein sequence ID" value="NHZ82319.1"/>
    <property type="molecule type" value="Genomic_DNA"/>
</dbReference>
<accession>A0ABX0NGR8</accession>
<feature type="chain" id="PRO_5046717750" description="Lipoprotein" evidence="1">
    <location>
        <begin position="24"/>
        <end position="137"/>
    </location>
</feature>
<name>A0ABX0NGR8_9BURK</name>
<reference evidence="2 3" key="1">
    <citation type="submission" date="2019-10" db="EMBL/GenBank/DDBJ databases">
        <title>Taxonomy of Antarctic Massilia spp.: description of Massilia rubra sp. nov., Massilia aquatica sp. nov., Massilia mucilaginosa sp. nov., Massilia frigida sp. nov. isolated from streams, lakes and regoliths.</title>
        <authorList>
            <person name="Holochova P."/>
            <person name="Sedlacek I."/>
            <person name="Kralova S."/>
            <person name="Maslanova I."/>
            <person name="Busse H.-J."/>
            <person name="Stankova E."/>
            <person name="Vrbovska V."/>
            <person name="Kovarovic V."/>
            <person name="Bartak M."/>
            <person name="Svec P."/>
            <person name="Pantucek R."/>
        </authorList>
    </citation>
    <scope>NUCLEOTIDE SEQUENCE [LARGE SCALE GENOMIC DNA]</scope>
    <source>
        <strain evidence="2 3">CCM 8695</strain>
    </source>
</reference>
<sequence length="137" mass="14168">MRTLLSCSLLVAAALAGSACARAAAPPAANEQANLERDAQGKVDTDAMFAFMRARSASKGQALSDKKVACYGIPRAQFLAAVDASLVTCYAQIAPQHRPRILPENAIPAVGLCARKALLAGLKLDPDTANACIATSD</sequence>
<protein>
    <recommendedName>
        <fullName evidence="4">Lipoprotein</fullName>
    </recommendedName>
</protein>
<evidence type="ECO:0008006" key="4">
    <source>
        <dbReference type="Google" id="ProtNLM"/>
    </source>
</evidence>
<keyword evidence="1" id="KW-0732">Signal</keyword>
<feature type="signal peptide" evidence="1">
    <location>
        <begin position="1"/>
        <end position="23"/>
    </location>
</feature>
<dbReference type="PROSITE" id="PS51257">
    <property type="entry name" value="PROKAR_LIPOPROTEIN"/>
    <property type="match status" value="1"/>
</dbReference>
<evidence type="ECO:0000313" key="3">
    <source>
        <dbReference type="Proteomes" id="UP000621455"/>
    </source>
</evidence>
<dbReference type="RefSeq" id="WP_167090215.1">
    <property type="nucleotide sequence ID" value="NZ_WHJG01000031.1"/>
</dbReference>
<organism evidence="2 3">
    <name type="scientific">Massilia frigida</name>
    <dbReference type="NCBI Taxonomy" id="2609281"/>
    <lineage>
        <taxon>Bacteria</taxon>
        <taxon>Pseudomonadati</taxon>
        <taxon>Pseudomonadota</taxon>
        <taxon>Betaproteobacteria</taxon>
        <taxon>Burkholderiales</taxon>
        <taxon>Oxalobacteraceae</taxon>
        <taxon>Telluria group</taxon>
        <taxon>Massilia</taxon>
    </lineage>
</organism>
<keyword evidence="3" id="KW-1185">Reference proteome</keyword>
<proteinExistence type="predicted"/>
<comment type="caution">
    <text evidence="2">The sequence shown here is derived from an EMBL/GenBank/DDBJ whole genome shotgun (WGS) entry which is preliminary data.</text>
</comment>